<evidence type="ECO:0000313" key="3">
    <source>
        <dbReference type="Proteomes" id="UP000253872"/>
    </source>
</evidence>
<keyword evidence="1" id="KW-0732">Signal</keyword>
<organism evidence="2 3">
    <name type="scientific">Haemophilus sputorum</name>
    <dbReference type="NCBI Taxonomy" id="1078480"/>
    <lineage>
        <taxon>Bacteria</taxon>
        <taxon>Pseudomonadati</taxon>
        <taxon>Pseudomonadota</taxon>
        <taxon>Gammaproteobacteria</taxon>
        <taxon>Pasteurellales</taxon>
        <taxon>Pasteurellaceae</taxon>
        <taxon>Haemophilus</taxon>
    </lineage>
</organism>
<dbReference type="AlphaFoldDB" id="A0A369YDT3"/>
<name>A0A369YDT3_9PAST</name>
<dbReference type="Proteomes" id="UP000253872">
    <property type="component" value="Unassembled WGS sequence"/>
</dbReference>
<dbReference type="PROSITE" id="PS51257">
    <property type="entry name" value="PROKAR_LIPOPROTEIN"/>
    <property type="match status" value="1"/>
</dbReference>
<evidence type="ECO:0000256" key="1">
    <source>
        <dbReference type="SAM" id="SignalP"/>
    </source>
</evidence>
<gene>
    <name evidence="2" type="ORF">DPV93_07455</name>
</gene>
<evidence type="ECO:0008006" key="4">
    <source>
        <dbReference type="Google" id="ProtNLM"/>
    </source>
</evidence>
<proteinExistence type="predicted"/>
<comment type="caution">
    <text evidence="2">The sequence shown here is derived from an EMBL/GenBank/DDBJ whole genome shotgun (WGS) entry which is preliminary data.</text>
</comment>
<feature type="chain" id="PRO_5016812275" description="Lipoprotein" evidence="1">
    <location>
        <begin position="19"/>
        <end position="305"/>
    </location>
</feature>
<sequence>MKKLSLIAVLSLSLTACAKLAMPTLTNTATVNSIAQVSANLSDKEFGEHILKEVYPNAVYDKKEGLWKVVSGDIEHYVDYDLKDIQTSNGEKRYLALNYSLSLSRIFNEELRLYTFKKSLNGWELENQEYINGDVDALNKHPLFKDEDKYLGQAKVVQLGKEALGFQLYFADGGSGGMNSDTRWIYVVDNKMKAITGCYSEEWRWNPMSVECKPKIRSNLKSTDGFYPIELNYEITKHTVGDNSLSGAEQWNARKKIGSHSGMVRVDFNHQTQAYELPTDFKEISYDHDKLWQYFNNKTTSKKSK</sequence>
<evidence type="ECO:0000313" key="2">
    <source>
        <dbReference type="EMBL" id="RDE70836.1"/>
    </source>
</evidence>
<dbReference type="STRING" id="1035839.GCA_000238795_01126"/>
<accession>A0A369YDT3</accession>
<reference evidence="2 3" key="1">
    <citation type="submission" date="2018-05" db="EMBL/GenBank/DDBJ databases">
        <title>Draft Genome Sequences for a Diverse set of 7 Haemophilus Species.</title>
        <authorList>
            <person name="Nichols M."/>
            <person name="Topaz N."/>
            <person name="Wang X."/>
            <person name="Wang X."/>
            <person name="Boxrud D."/>
        </authorList>
    </citation>
    <scope>NUCLEOTIDE SEQUENCE [LARGE SCALE GENOMIC DNA]</scope>
    <source>
        <strain evidence="2 3">C2002001239</strain>
    </source>
</reference>
<protein>
    <recommendedName>
        <fullName evidence="4">Lipoprotein</fullName>
    </recommendedName>
</protein>
<dbReference type="RefSeq" id="WP_111403335.1">
    <property type="nucleotide sequence ID" value="NZ_QEPN01000006.1"/>
</dbReference>
<feature type="signal peptide" evidence="1">
    <location>
        <begin position="1"/>
        <end position="18"/>
    </location>
</feature>
<dbReference type="EMBL" id="QEPN01000006">
    <property type="protein sequence ID" value="RDE70836.1"/>
    <property type="molecule type" value="Genomic_DNA"/>
</dbReference>